<accession>A0ABS3KQB9</accession>
<dbReference type="Gene3D" id="3.40.50.2300">
    <property type="match status" value="1"/>
</dbReference>
<dbReference type="Pfam" id="PF00072">
    <property type="entry name" value="Response_reg"/>
    <property type="match status" value="1"/>
</dbReference>
<evidence type="ECO:0000313" key="5">
    <source>
        <dbReference type="Proteomes" id="UP001518989"/>
    </source>
</evidence>
<keyword evidence="5" id="KW-1185">Reference proteome</keyword>
<dbReference type="EMBL" id="JACTNG010000003">
    <property type="protein sequence ID" value="MBO1078783.1"/>
    <property type="molecule type" value="Genomic_DNA"/>
</dbReference>
<reference evidence="4 5" key="1">
    <citation type="submission" date="2020-09" db="EMBL/GenBank/DDBJ databases">
        <title>Roseomonas.</title>
        <authorList>
            <person name="Zhu W."/>
        </authorList>
    </citation>
    <scope>NUCLEOTIDE SEQUENCE [LARGE SCALE GENOMIC DNA]</scope>
    <source>
        <strain evidence="4 5">573</strain>
    </source>
</reference>
<comment type="caution">
    <text evidence="4">The sequence shown here is derived from an EMBL/GenBank/DDBJ whole genome shotgun (WGS) entry which is preliminary data.</text>
</comment>
<dbReference type="PROSITE" id="PS50110">
    <property type="entry name" value="RESPONSE_REGULATORY"/>
    <property type="match status" value="1"/>
</dbReference>
<keyword evidence="1 2" id="KW-0597">Phosphoprotein</keyword>
<dbReference type="PANTHER" id="PTHR44591">
    <property type="entry name" value="STRESS RESPONSE REGULATOR PROTEIN 1"/>
    <property type="match status" value="1"/>
</dbReference>
<dbReference type="InterPro" id="IPR001789">
    <property type="entry name" value="Sig_transdc_resp-reg_receiver"/>
</dbReference>
<dbReference type="SUPFAM" id="SSF52172">
    <property type="entry name" value="CheY-like"/>
    <property type="match status" value="1"/>
</dbReference>
<gene>
    <name evidence="4" type="ORF">IAI61_07065</name>
</gene>
<dbReference type="SMART" id="SM00448">
    <property type="entry name" value="REC"/>
    <property type="match status" value="1"/>
</dbReference>
<dbReference type="RefSeq" id="WP_207416219.1">
    <property type="nucleotide sequence ID" value="NZ_CP061177.1"/>
</dbReference>
<protein>
    <submittedName>
        <fullName evidence="4">Response regulator</fullName>
    </submittedName>
</protein>
<dbReference type="Proteomes" id="UP001518989">
    <property type="component" value="Unassembled WGS sequence"/>
</dbReference>
<evidence type="ECO:0000256" key="2">
    <source>
        <dbReference type="PROSITE-ProRule" id="PRU00169"/>
    </source>
</evidence>
<feature type="modified residue" description="4-aspartylphosphate" evidence="2">
    <location>
        <position position="114"/>
    </location>
</feature>
<dbReference type="PANTHER" id="PTHR44591:SF21">
    <property type="entry name" value="TWO-COMPONENT RESPONSE REGULATOR"/>
    <property type="match status" value="1"/>
</dbReference>
<dbReference type="InterPro" id="IPR050595">
    <property type="entry name" value="Bact_response_regulator"/>
</dbReference>
<feature type="domain" description="Response regulatory" evidence="3">
    <location>
        <begin position="64"/>
        <end position="175"/>
    </location>
</feature>
<dbReference type="InterPro" id="IPR011006">
    <property type="entry name" value="CheY-like_superfamily"/>
</dbReference>
<proteinExistence type="predicted"/>
<name>A0ABS3KQB9_9PROT</name>
<evidence type="ECO:0000313" key="4">
    <source>
        <dbReference type="EMBL" id="MBO1078783.1"/>
    </source>
</evidence>
<organism evidence="4 5">
    <name type="scientific">Roseomonas haemaphysalidis</name>
    <dbReference type="NCBI Taxonomy" id="2768162"/>
    <lineage>
        <taxon>Bacteria</taxon>
        <taxon>Pseudomonadati</taxon>
        <taxon>Pseudomonadota</taxon>
        <taxon>Alphaproteobacteria</taxon>
        <taxon>Acetobacterales</taxon>
        <taxon>Roseomonadaceae</taxon>
        <taxon>Roseomonas</taxon>
    </lineage>
</organism>
<evidence type="ECO:0000259" key="3">
    <source>
        <dbReference type="PROSITE" id="PS50110"/>
    </source>
</evidence>
<sequence>MSAALVFNARSPLRDAPAVRDGPFHRFPAACAVIVTALCQRLHEQDVNPAATEMDTMQPPASPCLLLVDDDPMVRALLTVGMEDQGFTVVEAASGEAAMALLDGGLSPSVVVTDIDLGGGCSGVELADRLLHSHPGLRVILISGRGRQQGDAAQRPFLVKPFPLATLSRLAHGAPL</sequence>
<evidence type="ECO:0000256" key="1">
    <source>
        <dbReference type="ARBA" id="ARBA00022553"/>
    </source>
</evidence>